<evidence type="ECO:0000313" key="1">
    <source>
        <dbReference type="EMBL" id="EZP77171.1"/>
    </source>
</evidence>
<name>A0ABC9VF74_9BACL</name>
<keyword evidence="2" id="KW-1185">Reference proteome</keyword>
<dbReference type="InterPro" id="IPR006523">
    <property type="entry name" value="RinA"/>
</dbReference>
<accession>A0ABC9VF74</accession>
<evidence type="ECO:0000313" key="2">
    <source>
        <dbReference type="Proteomes" id="UP000023566"/>
    </source>
</evidence>
<proteinExistence type="predicted"/>
<dbReference type="NCBIfam" id="TIGR01636">
    <property type="entry name" value="phage_rinA"/>
    <property type="match status" value="1"/>
</dbReference>
<dbReference type="Proteomes" id="UP000023566">
    <property type="component" value="Chromosome"/>
</dbReference>
<comment type="caution">
    <text evidence="1">The sequence shown here is derived from an EMBL/GenBank/DDBJ whole genome shotgun (WGS) entry which is preliminary data.</text>
</comment>
<protein>
    <submittedName>
        <fullName evidence="1">Gp53 protein</fullName>
    </submittedName>
</protein>
<sequence length="142" mass="16808">MAAKLKKAAFKHVEAKLYCYHDPSKEIQMIRNNIMFCREGVDENIGGGRDFLLGKPMESIAARQTTHKRLAQLEEIANAVYTQLPERHHRLIRLWDWTRRYTWDGLADKLSKRQAVRRRMKLFMRLGWGRDADECSIYERVS</sequence>
<reference evidence="1 2" key="1">
    <citation type="journal article" date="2014" name="Appl. Microbiol. Biotechnol.">
        <title>Transformable facultative thermophile Geobacillus stearothermophilus NUB3621 as a host strain for metabolic engineering.</title>
        <authorList>
            <person name="Blanchard K."/>
            <person name="Robic S."/>
            <person name="Matsumura I."/>
        </authorList>
    </citation>
    <scope>NUCLEOTIDE SEQUENCE [LARGE SCALE GENOMIC DNA]</scope>
    <source>
        <strain evidence="1 2">NUB3621</strain>
    </source>
</reference>
<gene>
    <name evidence="1" type="ORF">H839_05999</name>
</gene>
<dbReference type="AlphaFoldDB" id="A0ABC9VF74"/>
<dbReference type="RefSeq" id="WP_052351435.1">
    <property type="nucleotide sequence ID" value="NZ_CM002692.1"/>
</dbReference>
<dbReference type="EMBL" id="AOTZ01000004">
    <property type="protein sequence ID" value="EZP77171.1"/>
    <property type="molecule type" value="Genomic_DNA"/>
</dbReference>
<organism evidence="1 2">
    <name type="scientific">Parageobacillus genomosp. 1</name>
    <dbReference type="NCBI Taxonomy" id="1295642"/>
    <lineage>
        <taxon>Bacteria</taxon>
        <taxon>Bacillati</taxon>
        <taxon>Bacillota</taxon>
        <taxon>Bacilli</taxon>
        <taxon>Bacillales</taxon>
        <taxon>Anoxybacillaceae</taxon>
        <taxon>Parageobacillus</taxon>
    </lineage>
</organism>